<comment type="caution">
    <text evidence="8">The sequence shown here is derived from an EMBL/GenBank/DDBJ whole genome shotgun (WGS) entry which is preliminary data.</text>
</comment>
<name>A0A0D7K3B1_9BURK</name>
<dbReference type="Pfam" id="PF07196">
    <property type="entry name" value="Flagellin_IN"/>
    <property type="match status" value="1"/>
</dbReference>
<dbReference type="InterPro" id="IPR010809">
    <property type="entry name" value="FliD_C"/>
</dbReference>
<dbReference type="Pfam" id="PF02465">
    <property type="entry name" value="FliD_N"/>
    <property type="match status" value="1"/>
</dbReference>
<feature type="domain" description="Flagellar hook-associated protein 2 C-terminal" evidence="7">
    <location>
        <begin position="241"/>
        <end position="462"/>
    </location>
</feature>
<dbReference type="PANTHER" id="PTHR30288:SF0">
    <property type="entry name" value="FLAGELLAR HOOK-ASSOCIATED PROTEIN 2"/>
    <property type="match status" value="1"/>
</dbReference>
<keyword evidence="9" id="KW-1185">Reference proteome</keyword>
<evidence type="ECO:0000256" key="4">
    <source>
        <dbReference type="ARBA" id="ARBA00023143"/>
    </source>
</evidence>
<dbReference type="GO" id="GO:0005576">
    <property type="term" value="C:extracellular region"/>
    <property type="evidence" value="ECO:0007669"/>
    <property type="project" value="UniProtKB-SubCell"/>
</dbReference>
<dbReference type="GO" id="GO:0009424">
    <property type="term" value="C:bacterial-type flagellum hook"/>
    <property type="evidence" value="ECO:0007669"/>
    <property type="project" value="UniProtKB-UniRule"/>
</dbReference>
<dbReference type="InterPro" id="IPR010810">
    <property type="entry name" value="Flagellin_hook_IN_motif"/>
</dbReference>
<sequence length="478" mass="49376">MASISSPGIGSGLDVNTIVSKTMAVEKRPLELLQTSASSLDAKISAYGQVKSALSALYDAANGLMSSSVWQSKQFATTDKDAVTGSASTAAVAGKFSLQVTALASSQSLASGSFASGAVMGSAGTLSLQTGRWDAVGTSFTGAGAKVDISIAATDTLADVASKINGANAGVSAVVVKGTNGDQLLVRGTKTGQENGFSMSVLDDGPPPAPPAPGSALNKLVYDQASVSAAQAGIMSRTVKASDATFTINGIEATSATNTVADMVPGVTLNLLKTTTTPVEVTVSADKKAVRDKVEAFQQAYNKINTLLADLTRYDQSSKTAQPLQGDSTATGLQNALRGLLGRPDATGTYFTNVGLELQRDGSLSINASKLDAALNDLPKLEQTLTASTGNAATDGLVTRMRDFVFVANGVEGNITGRSKALEAAKKRNQSEQETMSLRLEQRQKNLLKQYEALDAKLGSMSSLNSFMTSQISQWNKS</sequence>
<dbReference type="GO" id="GO:0009421">
    <property type="term" value="C:bacterial-type flagellum filament cap"/>
    <property type="evidence" value="ECO:0007669"/>
    <property type="project" value="InterPro"/>
</dbReference>
<dbReference type="Proteomes" id="UP000032566">
    <property type="component" value="Unassembled WGS sequence"/>
</dbReference>
<comment type="function">
    <text evidence="5">Required for morphogenesis and for the elongation of the flagellar filament by facilitating polymerization of the flagellin monomers at the tip of growing filament. Forms a capping structure, which prevents flagellin subunits (transported through the central channel of the flagellum) from leaking out without polymerization at the distal end.</text>
</comment>
<dbReference type="GO" id="GO:0071973">
    <property type="term" value="P:bacterial-type flagellum-dependent cell motility"/>
    <property type="evidence" value="ECO:0007669"/>
    <property type="project" value="TreeGrafter"/>
</dbReference>
<dbReference type="PATRIC" id="fig|80878.5.peg.104"/>
<evidence type="ECO:0000256" key="3">
    <source>
        <dbReference type="ARBA" id="ARBA00023054"/>
    </source>
</evidence>
<reference evidence="8 9" key="1">
    <citation type="submission" date="2014-12" db="EMBL/GenBank/DDBJ databases">
        <title>Isolation of bacteria from lake water.</title>
        <authorList>
            <person name="Sheng K.-Y."/>
            <person name="Chin P.-S."/>
            <person name="Chan K.-G."/>
            <person name="Tan G.S."/>
        </authorList>
    </citation>
    <scope>NUCLEOTIDE SEQUENCE [LARGE SCALE GENOMIC DNA]</scope>
    <source>
        <strain evidence="8 9">KY4</strain>
    </source>
</reference>
<evidence type="ECO:0000259" key="7">
    <source>
        <dbReference type="Pfam" id="PF07195"/>
    </source>
</evidence>
<dbReference type="EMBL" id="JXYQ01000109">
    <property type="protein sequence ID" value="KJA08811.1"/>
    <property type="molecule type" value="Genomic_DNA"/>
</dbReference>
<dbReference type="RefSeq" id="WP_044403065.1">
    <property type="nucleotide sequence ID" value="NZ_JXYQ01000109.1"/>
</dbReference>
<dbReference type="InterPro" id="IPR003481">
    <property type="entry name" value="FliD_N"/>
</dbReference>
<organism evidence="8 9">
    <name type="scientific">Acidovorax temperans</name>
    <dbReference type="NCBI Taxonomy" id="80878"/>
    <lineage>
        <taxon>Bacteria</taxon>
        <taxon>Pseudomonadati</taxon>
        <taxon>Pseudomonadota</taxon>
        <taxon>Betaproteobacteria</taxon>
        <taxon>Burkholderiales</taxon>
        <taxon>Comamonadaceae</taxon>
        <taxon>Acidovorax</taxon>
    </lineage>
</organism>
<keyword evidence="3" id="KW-0175">Coiled coil</keyword>
<dbReference type="GO" id="GO:0007155">
    <property type="term" value="P:cell adhesion"/>
    <property type="evidence" value="ECO:0007669"/>
    <property type="project" value="InterPro"/>
</dbReference>
<evidence type="ECO:0000259" key="6">
    <source>
        <dbReference type="Pfam" id="PF02465"/>
    </source>
</evidence>
<dbReference type="OrthoDB" id="9810816at2"/>
<evidence type="ECO:0000313" key="9">
    <source>
        <dbReference type="Proteomes" id="UP000032566"/>
    </source>
</evidence>
<dbReference type="AlphaFoldDB" id="A0A0D7K3B1"/>
<evidence type="ECO:0000256" key="2">
    <source>
        <dbReference type="ARBA" id="ARBA00011255"/>
    </source>
</evidence>
<evidence type="ECO:0000256" key="5">
    <source>
        <dbReference type="RuleBase" id="RU362066"/>
    </source>
</evidence>
<dbReference type="PANTHER" id="PTHR30288">
    <property type="entry name" value="FLAGELLAR CAP/ASSEMBLY PROTEIN FLID"/>
    <property type="match status" value="1"/>
</dbReference>
<proteinExistence type="inferred from homology"/>
<comment type="subunit">
    <text evidence="2 5">Homopentamer.</text>
</comment>
<protein>
    <recommendedName>
        <fullName evidence="5">Flagellar hook-associated protein 2</fullName>
        <shortName evidence="5">HAP2</shortName>
    </recommendedName>
    <alternativeName>
        <fullName evidence="5">Flagellar cap protein</fullName>
    </alternativeName>
</protein>
<dbReference type="Pfam" id="PF07195">
    <property type="entry name" value="FliD_C"/>
    <property type="match status" value="1"/>
</dbReference>
<keyword evidence="5" id="KW-0964">Secreted</keyword>
<comment type="similarity">
    <text evidence="1 5">Belongs to the FliD family.</text>
</comment>
<feature type="domain" description="Flagellar hook-associated protein 2 N-terminal" evidence="6">
    <location>
        <begin position="11"/>
        <end position="107"/>
    </location>
</feature>
<evidence type="ECO:0000313" key="8">
    <source>
        <dbReference type="EMBL" id="KJA08811.1"/>
    </source>
</evidence>
<gene>
    <name evidence="8" type="ORF">RP29_19950</name>
</gene>
<evidence type="ECO:0000256" key="1">
    <source>
        <dbReference type="ARBA" id="ARBA00009764"/>
    </source>
</evidence>
<accession>A0A0D7K3B1</accession>
<comment type="subcellular location">
    <subcellularLocation>
        <location evidence="5">Secreted</location>
    </subcellularLocation>
    <subcellularLocation>
        <location evidence="5">Bacterial flagellum</location>
    </subcellularLocation>
</comment>
<dbReference type="InterPro" id="IPR040026">
    <property type="entry name" value="FliD"/>
</dbReference>
<dbReference type="STRING" id="80878.RP29_19950"/>
<keyword evidence="4 5" id="KW-0975">Bacterial flagellum</keyword>